<dbReference type="RefSeq" id="WP_074226437.1">
    <property type="nucleotide sequence ID" value="NZ_FSRC01000003.1"/>
</dbReference>
<dbReference type="Proteomes" id="UP000185221">
    <property type="component" value="Unassembled WGS sequence"/>
</dbReference>
<organism evidence="1 2">
    <name type="scientific">Algoriphagus halophilus</name>
    <dbReference type="NCBI Taxonomy" id="226505"/>
    <lineage>
        <taxon>Bacteria</taxon>
        <taxon>Pseudomonadati</taxon>
        <taxon>Bacteroidota</taxon>
        <taxon>Cytophagia</taxon>
        <taxon>Cytophagales</taxon>
        <taxon>Cyclobacteriaceae</taxon>
        <taxon>Algoriphagus</taxon>
    </lineage>
</organism>
<sequence>MKPHFFSLIITCLLLAGCETNNVPLDQSEEINAWFDEEYEELLQMSPLQLTAQGRKDHYSEIDDMSEEAEKKTLEWLKKSVEEMHEQFSFDQLNKEAQLSWKLWEYQYEQAVLSWEFRRSGYIFNQMNSMHSTLPQMLINFHKVDSIADAEALFNRYTEVGRAIKQLIQRAKLQAESGYRPPKFAYEYVIQQSESLIQGPPFMEGDKNSALWNDAISKISKLKEEGKINEEQEEKLLSEAKESLINGFKPAYEELISWLKSELEHLEDKPTGLSRHDNGKEYYAFRLKTSTTTDLTAEEIHEIGLQEVARIQNEMLAIKDQVGFEGDLREFFEFINTDPQFFYPNTDEGRMGYLNDSKAFLDTITQKLPDYFGILPKAQLEVRRVEAFREQDGAPQHYSQGTPDGSRPGTYYVHLSDMKSMPKSTMEGVAYHEGNPGHHMQISIQQELESIPKFRTQFFFNAYVEGWALYSEALAKEMGQYKNPYYDFGRLVNEIWRAIRLVTDTGLHAKGWTEEDAINYFAENSSIAPGAIQAEVRRYMVIPGQATGYKIGMLKIQELRAKAESQLGNQFDIKKFHDKILEQGALPLNLLEEEINLWITETQSGR</sequence>
<protein>
    <submittedName>
        <fullName evidence="1">Uncharacterized conserved protein, DUF885 familyt</fullName>
    </submittedName>
</protein>
<keyword evidence="2" id="KW-1185">Reference proteome</keyword>
<evidence type="ECO:0000313" key="2">
    <source>
        <dbReference type="Proteomes" id="UP000185221"/>
    </source>
</evidence>
<accession>A0A1N6H9L9</accession>
<dbReference type="InterPro" id="IPR010281">
    <property type="entry name" value="DUF885"/>
</dbReference>
<gene>
    <name evidence="1" type="ORF">SAMN05444394_3666</name>
</gene>
<dbReference type="AlphaFoldDB" id="A0A1N6H9L9"/>
<dbReference type="PROSITE" id="PS51257">
    <property type="entry name" value="PROKAR_LIPOPROTEIN"/>
    <property type="match status" value="1"/>
</dbReference>
<dbReference type="OrthoDB" id="9760040at2"/>
<evidence type="ECO:0000313" key="1">
    <source>
        <dbReference type="EMBL" id="SIO16409.1"/>
    </source>
</evidence>
<dbReference type="PANTHER" id="PTHR33361">
    <property type="entry name" value="GLR0591 PROTEIN"/>
    <property type="match status" value="1"/>
</dbReference>
<name>A0A1N6H9L9_9BACT</name>
<dbReference type="Pfam" id="PF05960">
    <property type="entry name" value="DUF885"/>
    <property type="match status" value="1"/>
</dbReference>
<dbReference type="PANTHER" id="PTHR33361:SF16">
    <property type="entry name" value="DUF885 DOMAIN-CONTAINING PROTEIN"/>
    <property type="match status" value="1"/>
</dbReference>
<reference evidence="2" key="1">
    <citation type="submission" date="2016-11" db="EMBL/GenBank/DDBJ databases">
        <authorList>
            <person name="Varghese N."/>
            <person name="Submissions S."/>
        </authorList>
    </citation>
    <scope>NUCLEOTIDE SEQUENCE [LARGE SCALE GENOMIC DNA]</scope>
    <source>
        <strain evidence="2">DSM 15292</strain>
    </source>
</reference>
<dbReference type="STRING" id="226505.SAMN05444394_3666"/>
<proteinExistence type="predicted"/>
<dbReference type="EMBL" id="FSRC01000003">
    <property type="protein sequence ID" value="SIO16409.1"/>
    <property type="molecule type" value="Genomic_DNA"/>
</dbReference>